<evidence type="ECO:0000313" key="2">
    <source>
        <dbReference type="EMBL" id="ODM95432.1"/>
    </source>
</evidence>
<dbReference type="Proteomes" id="UP000094527">
    <property type="component" value="Unassembled WGS sequence"/>
</dbReference>
<gene>
    <name evidence="2" type="ORF">Ocin01_11251</name>
</gene>
<name>A0A1D2MR82_ORCCI</name>
<sequence>MPTLTSIRNNEDMDEDSDMRGLLASQAEISQDCVPDSSDSVNNPISTAATMGELLKPSEAGEPPDTNVAGQSSNESDADSDEEKVSVSYFSLVS</sequence>
<evidence type="ECO:0000256" key="1">
    <source>
        <dbReference type="SAM" id="MobiDB-lite"/>
    </source>
</evidence>
<organism evidence="2 3">
    <name type="scientific">Orchesella cincta</name>
    <name type="common">Springtail</name>
    <name type="synonym">Podura cincta</name>
    <dbReference type="NCBI Taxonomy" id="48709"/>
    <lineage>
        <taxon>Eukaryota</taxon>
        <taxon>Metazoa</taxon>
        <taxon>Ecdysozoa</taxon>
        <taxon>Arthropoda</taxon>
        <taxon>Hexapoda</taxon>
        <taxon>Collembola</taxon>
        <taxon>Entomobryomorpha</taxon>
        <taxon>Entomobryoidea</taxon>
        <taxon>Orchesellidae</taxon>
        <taxon>Orchesellinae</taxon>
        <taxon>Orchesella</taxon>
    </lineage>
</organism>
<accession>A0A1D2MR82</accession>
<comment type="caution">
    <text evidence="2">The sequence shown here is derived from an EMBL/GenBank/DDBJ whole genome shotgun (WGS) entry which is preliminary data.</text>
</comment>
<dbReference type="EMBL" id="LJIJ01000675">
    <property type="protein sequence ID" value="ODM95432.1"/>
    <property type="molecule type" value="Genomic_DNA"/>
</dbReference>
<evidence type="ECO:0000313" key="3">
    <source>
        <dbReference type="Proteomes" id="UP000094527"/>
    </source>
</evidence>
<feature type="compositionally biased region" description="Polar residues" evidence="1">
    <location>
        <begin position="37"/>
        <end position="49"/>
    </location>
</feature>
<proteinExistence type="predicted"/>
<keyword evidence="3" id="KW-1185">Reference proteome</keyword>
<dbReference type="AlphaFoldDB" id="A0A1D2MR82"/>
<feature type="region of interest" description="Disordered" evidence="1">
    <location>
        <begin position="1"/>
        <end position="94"/>
    </location>
</feature>
<reference evidence="2 3" key="1">
    <citation type="journal article" date="2016" name="Genome Biol. Evol.">
        <title>Gene Family Evolution Reflects Adaptation to Soil Environmental Stressors in the Genome of the Collembolan Orchesella cincta.</title>
        <authorList>
            <person name="Faddeeva-Vakhrusheva A."/>
            <person name="Derks M.F."/>
            <person name="Anvar S.Y."/>
            <person name="Agamennone V."/>
            <person name="Suring W."/>
            <person name="Smit S."/>
            <person name="van Straalen N.M."/>
            <person name="Roelofs D."/>
        </authorList>
    </citation>
    <scope>NUCLEOTIDE SEQUENCE [LARGE SCALE GENOMIC DNA]</scope>
    <source>
        <tissue evidence="2">Mixed pool</tissue>
    </source>
</reference>
<protein>
    <submittedName>
        <fullName evidence="2">Uncharacterized protein</fullName>
    </submittedName>
</protein>